<evidence type="ECO:0000313" key="10">
    <source>
        <dbReference type="EMBL" id="NWX51810.1"/>
    </source>
</evidence>
<comment type="caution">
    <text evidence="10">The sequence shown here is derived from an EMBL/GenBank/DDBJ whole genome shotgun (WGS) entry which is preliminary data.</text>
</comment>
<accession>A0A7K6WY02</accession>
<evidence type="ECO:0000256" key="8">
    <source>
        <dbReference type="SAM" id="MobiDB-lite"/>
    </source>
</evidence>
<dbReference type="InterPro" id="IPR036236">
    <property type="entry name" value="Znf_C2H2_sf"/>
</dbReference>
<keyword evidence="2" id="KW-0479">Metal-binding</keyword>
<name>A0A7K6WY02_STECA</name>
<feature type="domain" description="C2H2-type" evidence="9">
    <location>
        <begin position="1"/>
        <end position="20"/>
    </location>
</feature>
<evidence type="ECO:0000259" key="9">
    <source>
        <dbReference type="PROSITE" id="PS50157"/>
    </source>
</evidence>
<evidence type="ECO:0000256" key="3">
    <source>
        <dbReference type="ARBA" id="ARBA00022737"/>
    </source>
</evidence>
<dbReference type="SUPFAM" id="SSF57667">
    <property type="entry name" value="beta-beta-alpha zinc fingers"/>
    <property type="match status" value="1"/>
</dbReference>
<dbReference type="PANTHER" id="PTHR23226:SF416">
    <property type="entry name" value="FI01424P"/>
    <property type="match status" value="1"/>
</dbReference>
<gene>
    <name evidence="10" type="primary">Zscan20_1</name>
    <name evidence="10" type="ORF">STECAR_R00004</name>
</gene>
<dbReference type="GO" id="GO:0000978">
    <property type="term" value="F:RNA polymerase II cis-regulatory region sequence-specific DNA binding"/>
    <property type="evidence" value="ECO:0007669"/>
    <property type="project" value="TreeGrafter"/>
</dbReference>
<dbReference type="Proteomes" id="UP000516988">
    <property type="component" value="Unassembled WGS sequence"/>
</dbReference>
<keyword evidence="5" id="KW-0862">Zinc</keyword>
<dbReference type="GO" id="GO:0000981">
    <property type="term" value="F:DNA-binding transcription factor activity, RNA polymerase II-specific"/>
    <property type="evidence" value="ECO:0007669"/>
    <property type="project" value="TreeGrafter"/>
</dbReference>
<evidence type="ECO:0000256" key="2">
    <source>
        <dbReference type="ARBA" id="ARBA00022723"/>
    </source>
</evidence>
<sequence>TLSLHSHLLSHQRTHKGEKPYACPECGKSSSDSSNLITHQRIHTVEKTYRCPECGK</sequence>
<keyword evidence="3" id="KW-0677">Repeat</keyword>
<dbReference type="GO" id="GO:0005634">
    <property type="term" value="C:nucleus"/>
    <property type="evidence" value="ECO:0007669"/>
    <property type="project" value="UniProtKB-SubCell"/>
</dbReference>
<keyword evidence="6" id="KW-0539">Nucleus</keyword>
<dbReference type="Pfam" id="PF00096">
    <property type="entry name" value="zf-C2H2"/>
    <property type="match status" value="1"/>
</dbReference>
<reference evidence="10 11" key="1">
    <citation type="submission" date="2019-09" db="EMBL/GenBank/DDBJ databases">
        <title>Bird 10,000 Genomes (B10K) Project - Family phase.</title>
        <authorList>
            <person name="Zhang G."/>
        </authorList>
    </citation>
    <scope>NUCLEOTIDE SEQUENCE [LARGE SCALE GENOMIC DNA]</scope>
    <source>
        <strain evidence="10">OUT-0004</strain>
    </source>
</reference>
<dbReference type="EMBL" id="VZSC01018267">
    <property type="protein sequence ID" value="NWX51810.1"/>
    <property type="molecule type" value="Genomic_DNA"/>
</dbReference>
<dbReference type="Gene3D" id="3.30.160.60">
    <property type="entry name" value="Classic Zinc Finger"/>
    <property type="match status" value="2"/>
</dbReference>
<feature type="non-terminal residue" evidence="10">
    <location>
        <position position="1"/>
    </location>
</feature>
<proteinExistence type="predicted"/>
<feature type="non-terminal residue" evidence="10">
    <location>
        <position position="56"/>
    </location>
</feature>
<comment type="subcellular location">
    <subcellularLocation>
        <location evidence="1">Nucleus</location>
    </subcellularLocation>
</comment>
<dbReference type="AlphaFoldDB" id="A0A7K6WY02"/>
<evidence type="ECO:0000256" key="4">
    <source>
        <dbReference type="ARBA" id="ARBA00022771"/>
    </source>
</evidence>
<feature type="region of interest" description="Disordered" evidence="8">
    <location>
        <begin position="1"/>
        <end position="35"/>
    </location>
</feature>
<keyword evidence="4 7" id="KW-0863">Zinc-finger</keyword>
<dbReference type="PROSITE" id="PS50157">
    <property type="entry name" value="ZINC_FINGER_C2H2_2"/>
    <property type="match status" value="2"/>
</dbReference>
<dbReference type="PANTHER" id="PTHR23226">
    <property type="entry name" value="ZINC FINGER AND SCAN DOMAIN-CONTAINING"/>
    <property type="match status" value="1"/>
</dbReference>
<evidence type="ECO:0000256" key="7">
    <source>
        <dbReference type="PROSITE-ProRule" id="PRU00042"/>
    </source>
</evidence>
<evidence type="ECO:0000256" key="1">
    <source>
        <dbReference type="ARBA" id="ARBA00004123"/>
    </source>
</evidence>
<organism evidence="10 11">
    <name type="scientific">Steatornis caripensis</name>
    <name type="common">Oilbird</name>
    <dbReference type="NCBI Taxonomy" id="48435"/>
    <lineage>
        <taxon>Eukaryota</taxon>
        <taxon>Metazoa</taxon>
        <taxon>Chordata</taxon>
        <taxon>Craniata</taxon>
        <taxon>Vertebrata</taxon>
        <taxon>Euteleostomi</taxon>
        <taxon>Archelosauria</taxon>
        <taxon>Archosauria</taxon>
        <taxon>Dinosauria</taxon>
        <taxon>Saurischia</taxon>
        <taxon>Theropoda</taxon>
        <taxon>Coelurosauria</taxon>
        <taxon>Aves</taxon>
        <taxon>Neognathae</taxon>
        <taxon>Neoaves</taxon>
        <taxon>Strisores</taxon>
        <taxon>Caprimulgiformes</taxon>
        <taxon>Steatornithidae</taxon>
        <taxon>Steatornis</taxon>
    </lineage>
</organism>
<protein>
    <submittedName>
        <fullName evidence="10">ZSC20 protein</fullName>
    </submittedName>
</protein>
<dbReference type="FunFam" id="3.30.160.60:FF:002343">
    <property type="entry name" value="Zinc finger protein 33A"/>
    <property type="match status" value="1"/>
</dbReference>
<keyword evidence="11" id="KW-1185">Reference proteome</keyword>
<dbReference type="SMART" id="SM00355">
    <property type="entry name" value="ZnF_C2H2"/>
    <property type="match status" value="1"/>
</dbReference>
<evidence type="ECO:0000313" key="11">
    <source>
        <dbReference type="Proteomes" id="UP000516988"/>
    </source>
</evidence>
<evidence type="ECO:0000256" key="6">
    <source>
        <dbReference type="ARBA" id="ARBA00023242"/>
    </source>
</evidence>
<dbReference type="GO" id="GO:0008270">
    <property type="term" value="F:zinc ion binding"/>
    <property type="evidence" value="ECO:0007669"/>
    <property type="project" value="UniProtKB-KW"/>
</dbReference>
<evidence type="ECO:0000256" key="5">
    <source>
        <dbReference type="ARBA" id="ARBA00022833"/>
    </source>
</evidence>
<dbReference type="InterPro" id="IPR013087">
    <property type="entry name" value="Znf_C2H2_type"/>
</dbReference>
<dbReference type="OrthoDB" id="9893417at2759"/>
<feature type="domain" description="C2H2-type" evidence="9">
    <location>
        <begin position="21"/>
        <end position="48"/>
    </location>
</feature>